<dbReference type="Proteomes" id="UP000032266">
    <property type="component" value="Chromosome"/>
</dbReference>
<dbReference type="GO" id="GO:0003677">
    <property type="term" value="F:DNA binding"/>
    <property type="evidence" value="ECO:0007669"/>
    <property type="project" value="InterPro"/>
</dbReference>
<evidence type="ECO:0000313" key="2">
    <source>
        <dbReference type="EMBL" id="AJQ92192.1"/>
    </source>
</evidence>
<dbReference type="SUPFAM" id="SSF47413">
    <property type="entry name" value="lambda repressor-like DNA-binding domains"/>
    <property type="match status" value="1"/>
</dbReference>
<sequence length="272" mass="31787">MHEDFPRNLRLLCSYYKSIAEVCRRLDVNRPQFNRYLSGTSKPSAHKMMRLCDFFGVEMHEIMLPHDQFQRLIKVRSRSQPGDAPALPELSHLQKLHQQGTDGLAKYLGYYFEHYQSMACPGKILRTLVKLEQREDKIYYQRTERLQEHPDDKIFHGIYLGMAYFLHDRIFMVDYESLTGNEITQTILFPSFKNRVSRLTGLKLGVSGSGERMPCCARVVYEHLGLAIDKLRALSMCGLYDQHSPEIDTGLLNAISNNMSDDEWHFRARHFY</sequence>
<proteinExistence type="predicted"/>
<organism evidence="2 3">
    <name type="scientific">Gynuella sunshinyii YC6258</name>
    <dbReference type="NCBI Taxonomy" id="1445510"/>
    <lineage>
        <taxon>Bacteria</taxon>
        <taxon>Pseudomonadati</taxon>
        <taxon>Pseudomonadota</taxon>
        <taxon>Gammaproteobacteria</taxon>
        <taxon>Oceanospirillales</taxon>
        <taxon>Saccharospirillaceae</taxon>
        <taxon>Gynuella</taxon>
    </lineage>
</organism>
<dbReference type="HOGENOM" id="CLU_071028_0_0_6"/>
<dbReference type="KEGG" id="gsn:YC6258_00136"/>
<dbReference type="Gene3D" id="1.10.260.40">
    <property type="entry name" value="lambda repressor-like DNA-binding domains"/>
    <property type="match status" value="1"/>
</dbReference>
<accession>A0A0C5VCH9</accession>
<dbReference type="InterPro" id="IPR010982">
    <property type="entry name" value="Lambda_DNA-bd_dom_sf"/>
</dbReference>
<dbReference type="RefSeq" id="WP_044615328.1">
    <property type="nucleotide sequence ID" value="NZ_CP007142.1"/>
</dbReference>
<dbReference type="PROSITE" id="PS50943">
    <property type="entry name" value="HTH_CROC1"/>
    <property type="match status" value="1"/>
</dbReference>
<dbReference type="PATRIC" id="fig|1445510.3.peg.131"/>
<evidence type="ECO:0000259" key="1">
    <source>
        <dbReference type="PROSITE" id="PS50943"/>
    </source>
</evidence>
<feature type="domain" description="HTH cro/C1-type" evidence="1">
    <location>
        <begin position="18"/>
        <end position="62"/>
    </location>
</feature>
<dbReference type="CDD" id="cd00093">
    <property type="entry name" value="HTH_XRE"/>
    <property type="match status" value="1"/>
</dbReference>
<name>A0A0C5VCH9_9GAMM</name>
<dbReference type="SMART" id="SM00530">
    <property type="entry name" value="HTH_XRE"/>
    <property type="match status" value="1"/>
</dbReference>
<keyword evidence="3" id="KW-1185">Reference proteome</keyword>
<dbReference type="STRING" id="1445510.YC6258_00136"/>
<dbReference type="OrthoDB" id="8902678at2"/>
<reference evidence="2 3" key="1">
    <citation type="submission" date="2014-01" db="EMBL/GenBank/DDBJ databases">
        <title>Full genme sequencing of cellulolytic bacterium Gynuella sunshinyii YC6258T gen. nov., sp. nov.</title>
        <authorList>
            <person name="Khan H."/>
            <person name="Chung E.J."/>
            <person name="Chung Y.R."/>
        </authorList>
    </citation>
    <scope>NUCLEOTIDE SEQUENCE [LARGE SCALE GENOMIC DNA]</scope>
    <source>
        <strain evidence="2 3">YC6258</strain>
    </source>
</reference>
<dbReference type="InterPro" id="IPR001387">
    <property type="entry name" value="Cro/C1-type_HTH"/>
</dbReference>
<dbReference type="AlphaFoldDB" id="A0A0C5VCH9"/>
<dbReference type="Pfam" id="PF13443">
    <property type="entry name" value="HTH_26"/>
    <property type="match status" value="1"/>
</dbReference>
<protein>
    <recommendedName>
        <fullName evidence="1">HTH cro/C1-type domain-containing protein</fullName>
    </recommendedName>
</protein>
<dbReference type="EMBL" id="CP007142">
    <property type="protein sequence ID" value="AJQ92192.1"/>
    <property type="molecule type" value="Genomic_DNA"/>
</dbReference>
<gene>
    <name evidence="2" type="ORF">YC6258_00136</name>
</gene>
<evidence type="ECO:0000313" key="3">
    <source>
        <dbReference type="Proteomes" id="UP000032266"/>
    </source>
</evidence>